<name>A0A850UIZ7_9CORV</name>
<dbReference type="GO" id="GO:0003682">
    <property type="term" value="F:chromatin binding"/>
    <property type="evidence" value="ECO:0007669"/>
    <property type="project" value="TreeGrafter"/>
</dbReference>
<protein>
    <submittedName>
        <fullName evidence="6">TASOR protein</fullName>
    </submittedName>
</protein>
<dbReference type="PANTHER" id="PTHR16207">
    <property type="entry name" value="SET DOMAIN-CONTAINING PROTEIN"/>
    <property type="match status" value="1"/>
</dbReference>
<evidence type="ECO:0000256" key="2">
    <source>
        <dbReference type="SAM" id="MobiDB-lite"/>
    </source>
</evidence>
<dbReference type="InterPro" id="IPR056243">
    <property type="entry name" value="TASOR_ab_dom"/>
</dbReference>
<feature type="domain" description="TASOR pseudo-PARP" evidence="3">
    <location>
        <begin position="56"/>
        <end position="208"/>
    </location>
</feature>
<dbReference type="PANTHER" id="PTHR16207:SF1">
    <property type="entry name" value="PROTEIN TASOR"/>
    <property type="match status" value="1"/>
</dbReference>
<feature type="region of interest" description="Disordered" evidence="2">
    <location>
        <begin position="696"/>
        <end position="726"/>
    </location>
</feature>
<feature type="compositionally biased region" description="Basic and acidic residues" evidence="2">
    <location>
        <begin position="649"/>
        <end position="660"/>
    </location>
</feature>
<feature type="compositionally biased region" description="Basic and acidic residues" evidence="2">
    <location>
        <begin position="707"/>
        <end position="725"/>
    </location>
</feature>
<evidence type="ECO:0000259" key="5">
    <source>
        <dbReference type="Pfam" id="PF24630"/>
    </source>
</evidence>
<sequence>ALFQPVLPGSREFEDIIKILHSSYLDPSSVSNFKYKRASLVHSELLEKEFTEKRRELKFDGRPEKELSESYAFLMVDRCQIQGICEKGLQVGHSKITILGSPSMGVYISKYADLLQPNPLEPGATGDVIVFKIIKGKMKSIYDHIGVKAMESTVKSVLDPTPKHECHVSKNANKVTSLLAYRAYELTQYYFYEYGFDEIRRRPRHVCPYAVVSFTYKDDMVEGPKFVPPSSGFTLSSFLHLNLEKSNVTLWRGQLWNKGKLVCHVSLKSTAQAFLPCKLPEKLEVEKVVSIDQLKKKISPALLFKETYQERKEVLKNGMYCSLYEVVEKSRSGSHLEGLLQKLEKEKLVLVKPLVDRGFLFLLSPWQMMSPYDHQAERSRVLHALFLFPEPRGVINSAQKSVPCGTQKNSTTTVLHEKKEIIPELTKLIPSLHFALMRSRRHSGVNFNVIVGKYIHEYFKKLYNGPGRGREFTLYEYSTVLDDKRFVFPAPKYKGHIGRCLQNYIFNCEAYRLPVSRAKELLDRNRKPQRFSPISDYEAAEDYSDFAKAKCRKRIHPKYEAASVKQKLPAFGDYDTERLKKLINLIQCRKKNVGGDSDSEDPRIRSGLKRKLEEQSENLQKYLKMSDSSENICQTLDSPHSVPSTNSDHGGHESDFRQADASDAAADPQGLIKALLETLAAAGRWDPALAQTVRQTLASGTEETEEDVRQKYESVPAQDRDDHELPNSAQAEGVTFKDPQSPAMQDVDVPCLPYPVDVSLQLPPNEAALEHTLHLQVSETAKEAPLEDYSPCPSAPVEHGYHSQHPCSNNVGEVGMHWKLIPITALCDFKHEMMVMMNSSSVGLKSPEEPLEYFPPTDALPNDPRVVNRQRNSDYQLPCSPFSDTQKETAEDGHYTGQVEKLEDQYELTDHPFTAKHSISAVIETTLLEEYKLFARKIQEILRQKNIAYVSDMSTPVLSAQERIMRLSEHICLQASEISVQEYIESLSEKLNSVILASSCMKQTPAVHCSPEALEVVSSAAAGAAPDTLAVCRDSDTAPLPEPLGSDPGEELQSQEQPSASLPLGQEEMGHGNAEQEDQTSSGGDLTEPPERTQTSSENLAIAAQQALSEFISHIEPGLFTSLVKIVKDVQNKKRTVKFYIHEEQESVLCREIKDYLKRLGNTECHPEQFLKRRTDSDKLWIIIQNEDIANLIHKIPGLVTLKRLSCVSFAGVDSLDDVKNRTYNELFVSGGFVVSDESVLNPESITTDKLKQFLTFLEDLNTPDRKWQWKVHCKIQKKLKELGRMNANALNLLTLLNTYQKKYLVEILSYHNCDSQTRNAPELECLIRLQAQNIQQRHVVFLTEKNLKARSSYVDNGIVPAAVDDFMRNFESLVGFHNSVTEQNHLAPCSAGQRQSVLVEKDEKDEEDMSLDSGDELSEIEICSDASKYDTHVEALQTEAKGPHGVDAKESCLSVTELPPEAQTGLVEKTYKTDLEEKQPITPVSTTCSAEGEKHNAVEQTPFSNFQVYSRQLNMSHQFSHFNVLTHQTFLGTTYPISPANQNQEGSNYFLSAYNQSMDTEKSLSPGGWDSCCDSFRPYSEQK</sequence>
<dbReference type="GO" id="GO:0000792">
    <property type="term" value="C:heterochromatin"/>
    <property type="evidence" value="ECO:0007669"/>
    <property type="project" value="TreeGrafter"/>
</dbReference>
<feature type="compositionally biased region" description="Polar residues" evidence="2">
    <location>
        <begin position="632"/>
        <end position="648"/>
    </location>
</feature>
<dbReference type="InterPro" id="IPR056242">
    <property type="entry name" value="PIN_TASOR"/>
</dbReference>
<evidence type="ECO:0000313" key="6">
    <source>
        <dbReference type="EMBL" id="NWH31535.1"/>
    </source>
</evidence>
<evidence type="ECO:0000259" key="3">
    <source>
        <dbReference type="Pfam" id="PF12509"/>
    </source>
</evidence>
<accession>A0A850UIZ7</accession>
<dbReference type="EMBL" id="WEIW01000187">
    <property type="protein sequence ID" value="NWH31535.1"/>
    <property type="molecule type" value="Genomic_DNA"/>
</dbReference>
<feature type="non-terminal residue" evidence="6">
    <location>
        <position position="1584"/>
    </location>
</feature>
<dbReference type="CDD" id="cd22569">
    <property type="entry name" value="TASOR_PBD"/>
    <property type="match status" value="1"/>
</dbReference>
<feature type="domain" description="TASOR alpha/beta" evidence="4">
    <location>
        <begin position="1134"/>
        <end position="1228"/>
    </location>
</feature>
<dbReference type="GO" id="GO:0005654">
    <property type="term" value="C:nucleoplasm"/>
    <property type="evidence" value="ECO:0007669"/>
    <property type="project" value="TreeGrafter"/>
</dbReference>
<feature type="non-terminal residue" evidence="6">
    <location>
        <position position="1"/>
    </location>
</feature>
<evidence type="ECO:0000256" key="1">
    <source>
        <dbReference type="ARBA" id="ARBA00008058"/>
    </source>
</evidence>
<proteinExistence type="inferred from homology"/>
<gene>
    <name evidence="6" type="primary">Fam208a</name>
    <name evidence="6" type="ORF">CHLHAR_R05927</name>
</gene>
<feature type="region of interest" description="Disordered" evidence="2">
    <location>
        <begin position="1033"/>
        <end position="1096"/>
    </location>
</feature>
<dbReference type="InterPro" id="IPR046432">
    <property type="entry name" value="TASOR"/>
</dbReference>
<feature type="domain" description="TASOR PIN" evidence="5">
    <location>
        <begin position="1232"/>
        <end position="1373"/>
    </location>
</feature>
<keyword evidence="7" id="KW-1185">Reference proteome</keyword>
<dbReference type="GO" id="GO:0097355">
    <property type="term" value="P:protein localization to heterochromatin"/>
    <property type="evidence" value="ECO:0007669"/>
    <property type="project" value="TreeGrafter"/>
</dbReference>
<dbReference type="Proteomes" id="UP000640999">
    <property type="component" value="Unassembled WGS sequence"/>
</dbReference>
<comment type="similarity">
    <text evidence="1">Belongs to the TASOR family.</text>
</comment>
<dbReference type="GO" id="GO:0045814">
    <property type="term" value="P:negative regulation of gene expression, epigenetic"/>
    <property type="evidence" value="ECO:0007669"/>
    <property type="project" value="InterPro"/>
</dbReference>
<evidence type="ECO:0000313" key="7">
    <source>
        <dbReference type="Proteomes" id="UP000640999"/>
    </source>
</evidence>
<dbReference type="Pfam" id="PF24630">
    <property type="entry name" value="PIN_TASOR"/>
    <property type="match status" value="1"/>
</dbReference>
<dbReference type="Pfam" id="PF12509">
    <property type="entry name" value="DUF3715"/>
    <property type="match status" value="1"/>
</dbReference>
<organism evidence="6 7">
    <name type="scientific">Chloropsis hardwickii</name>
    <dbReference type="NCBI Taxonomy" id="667144"/>
    <lineage>
        <taxon>Eukaryota</taxon>
        <taxon>Metazoa</taxon>
        <taxon>Chordata</taxon>
        <taxon>Craniata</taxon>
        <taxon>Vertebrata</taxon>
        <taxon>Euteleostomi</taxon>
        <taxon>Archelosauria</taxon>
        <taxon>Archosauria</taxon>
        <taxon>Dinosauria</taxon>
        <taxon>Saurischia</taxon>
        <taxon>Theropoda</taxon>
        <taxon>Coelurosauria</taxon>
        <taxon>Aves</taxon>
        <taxon>Neognathae</taxon>
        <taxon>Neoaves</taxon>
        <taxon>Telluraves</taxon>
        <taxon>Australaves</taxon>
        <taxon>Passeriformes</taxon>
        <taxon>Corvoidea</taxon>
        <taxon>Irenidae</taxon>
        <taxon>Chloropsis</taxon>
    </lineage>
</organism>
<dbReference type="Gene3D" id="3.90.228.10">
    <property type="match status" value="1"/>
</dbReference>
<dbReference type="OrthoDB" id="5960959at2759"/>
<feature type="region of interest" description="Disordered" evidence="2">
    <location>
        <begin position="632"/>
        <end position="665"/>
    </location>
</feature>
<reference evidence="6" key="1">
    <citation type="submission" date="2019-10" db="EMBL/GenBank/DDBJ databases">
        <title>Bird 10,000 Genomes (B10K) Project - Family phase.</title>
        <authorList>
            <person name="Zhang G."/>
        </authorList>
    </citation>
    <scope>NUCLEOTIDE SEQUENCE</scope>
    <source>
        <strain evidence="6">B10K-IZ-033-78</strain>
        <tissue evidence="6">Muscle</tissue>
    </source>
</reference>
<evidence type="ECO:0000259" key="4">
    <source>
        <dbReference type="Pfam" id="PF23314"/>
    </source>
</evidence>
<comment type="caution">
    <text evidence="6">The sequence shown here is derived from an EMBL/GenBank/DDBJ whole genome shotgun (WGS) entry which is preliminary data.</text>
</comment>
<dbReference type="Pfam" id="PF23314">
    <property type="entry name" value="TASOR_alpha-beta"/>
    <property type="match status" value="1"/>
</dbReference>
<dbReference type="InterPro" id="IPR022188">
    <property type="entry name" value="TASOR_DUF3715"/>
</dbReference>